<gene>
    <name evidence="1" type="ORF">WMG39_28345</name>
</gene>
<dbReference type="Pfam" id="PF14218">
    <property type="entry name" value="COP23"/>
    <property type="match status" value="1"/>
</dbReference>
<dbReference type="EMBL" id="JBBLXS010000733">
    <property type="protein sequence ID" value="MEK0188727.1"/>
    <property type="molecule type" value="Genomic_DNA"/>
</dbReference>
<evidence type="ECO:0000313" key="2">
    <source>
        <dbReference type="Proteomes" id="UP001384579"/>
    </source>
</evidence>
<protein>
    <submittedName>
        <fullName evidence="1">COP23 domain-containing protein</fullName>
    </submittedName>
</protein>
<evidence type="ECO:0000313" key="1">
    <source>
        <dbReference type="EMBL" id="MEK0188727.1"/>
    </source>
</evidence>
<comment type="caution">
    <text evidence="1">The sequence shown here is derived from an EMBL/GenBank/DDBJ whole genome shotgun (WGS) entry which is preliminary data.</text>
</comment>
<organism evidence="1 2">
    <name type="scientific">Microcoleus anatoxicus PTRS2</name>
    <dbReference type="NCBI Taxonomy" id="2705321"/>
    <lineage>
        <taxon>Bacteria</taxon>
        <taxon>Bacillati</taxon>
        <taxon>Cyanobacteriota</taxon>
        <taxon>Cyanophyceae</taxon>
        <taxon>Oscillatoriophycideae</taxon>
        <taxon>Oscillatoriales</taxon>
        <taxon>Microcoleaceae</taxon>
        <taxon>Microcoleus</taxon>
        <taxon>Microcoleus anatoxicus</taxon>
    </lineage>
</organism>
<sequence length="191" mass="21511">MKYQLLTKLGVTTVIPIISMTVLCQPSHSRPSQPTQGEGRFWCSTSNGQPVTVYQNPQGAIEPWIEWTSDYFSGSGYDPETRCQLVSQRLETYRRNQQLKYITVGVMNGQNVICTANQMNGICQNLIYTLKPGQDPIGSLYNLLAWRQGQVGMPYLDESSIIPYIDVTEKLGENTNKMVQRPPFSPESLLP</sequence>
<dbReference type="Proteomes" id="UP001384579">
    <property type="component" value="Unassembled WGS sequence"/>
</dbReference>
<dbReference type="RefSeq" id="WP_340519085.1">
    <property type="nucleotide sequence ID" value="NZ_JBBLXS010000733.1"/>
</dbReference>
<dbReference type="InterPro" id="IPR025478">
    <property type="entry name" value="COP23"/>
</dbReference>
<keyword evidence="2" id="KW-1185">Reference proteome</keyword>
<accession>A0ABU8YW88</accession>
<name>A0ABU8YW88_9CYAN</name>
<reference evidence="1 2" key="1">
    <citation type="journal article" date="2020" name="Harmful Algae">
        <title>Molecular and morphological characterization of a novel dihydroanatoxin-a producing Microcoleus species (cyanobacteria) from the Russian River, California, USA.</title>
        <authorList>
            <person name="Conklin K.Y."/>
            <person name="Stancheva R."/>
            <person name="Otten T.G."/>
            <person name="Fadness R."/>
            <person name="Boyer G.L."/>
            <person name="Read B."/>
            <person name="Zhang X."/>
            <person name="Sheath R.G."/>
        </authorList>
    </citation>
    <scope>NUCLEOTIDE SEQUENCE [LARGE SCALE GENOMIC DNA]</scope>
    <source>
        <strain evidence="1 2">PTRS2</strain>
    </source>
</reference>
<proteinExistence type="predicted"/>